<dbReference type="AlphaFoldDB" id="A0A378TYD6"/>
<keyword evidence="1" id="KW-0732">Signal</keyword>
<evidence type="ECO:0000313" key="3">
    <source>
        <dbReference type="Proteomes" id="UP000254927"/>
    </source>
</evidence>
<reference evidence="2 3" key="1">
    <citation type="submission" date="2018-06" db="EMBL/GenBank/DDBJ databases">
        <authorList>
            <consortium name="Pathogen Informatics"/>
            <person name="Doyle S."/>
        </authorList>
    </citation>
    <scope>NUCLEOTIDE SEQUENCE [LARGE SCALE GENOMIC DNA]</scope>
    <source>
        <strain evidence="2 3">NCTC10660</strain>
    </source>
</reference>
<dbReference type="RefSeq" id="WP_074895511.1">
    <property type="nucleotide sequence ID" value="NZ_CP031252.1"/>
</dbReference>
<evidence type="ECO:0000313" key="2">
    <source>
        <dbReference type="EMBL" id="STZ68015.1"/>
    </source>
</evidence>
<dbReference type="Pfam" id="PF06674">
    <property type="entry name" value="DUF1176"/>
    <property type="match status" value="2"/>
</dbReference>
<organism evidence="2 3">
    <name type="scientific">Neisseria elongata</name>
    <dbReference type="NCBI Taxonomy" id="495"/>
    <lineage>
        <taxon>Bacteria</taxon>
        <taxon>Pseudomonadati</taxon>
        <taxon>Pseudomonadota</taxon>
        <taxon>Betaproteobacteria</taxon>
        <taxon>Neisseriales</taxon>
        <taxon>Neisseriaceae</taxon>
        <taxon>Neisseria</taxon>
    </lineage>
</organism>
<gene>
    <name evidence="2" type="ORF">NCTC10660_01514</name>
</gene>
<dbReference type="InterPro" id="IPR009560">
    <property type="entry name" value="DUF1176"/>
</dbReference>
<evidence type="ECO:0000256" key="1">
    <source>
        <dbReference type="SAM" id="SignalP"/>
    </source>
</evidence>
<dbReference type="GeneID" id="93352499"/>
<protein>
    <submittedName>
        <fullName evidence="2">Protein of uncharacterized function (DUF1176)</fullName>
    </submittedName>
</protein>
<name>A0A378TYD6_NEIEL</name>
<sequence length="459" mass="49607">MQKTILFLSCLLAATAQAAPNFPGLRTQMGDWDTVCDNTGTCRVAGYHNDGSDNAVSVLFTRPAGKNAATTAQIQIIEECETPAACAQADNTGGELFLNGQSLGTVAFGKDDYTATLSPKQTEQLISAFAERRPLSISDRQGKVWIIPDKAFDQERLAEGRFWVMYAQSFDFPHDHDETNKKNALKNQTVGLFANDSKITDILIDEDFTLATIPEGGRAAVEAVLATANRVTLRIGGKERELSDDGAYAALLAADAYQGRVGDGSAWVKNGATRFAAQSPAVLPPKAAPKIQAARVPAETKGKEYAAGTPEYRKLWKLIRKPYQAGECTMLQDSKRNRSITVYPLSGGKMLIETGCELFAYNSNGFFAIADSKFNRLYTVLEDSSLGGYGGFDVDKNGTATLSGNQKGRGLGDCWSTVEYVWDGKAFIRSKSESDTQCKGFAGGAWEQPDFVADVLAPK</sequence>
<accession>A0A378TYD6</accession>
<dbReference type="EMBL" id="UGQW01000002">
    <property type="protein sequence ID" value="STZ68015.1"/>
    <property type="molecule type" value="Genomic_DNA"/>
</dbReference>
<proteinExistence type="predicted"/>
<feature type="chain" id="PRO_5017060890" evidence="1">
    <location>
        <begin position="19"/>
        <end position="459"/>
    </location>
</feature>
<dbReference type="Proteomes" id="UP000254927">
    <property type="component" value="Unassembled WGS sequence"/>
</dbReference>
<feature type="signal peptide" evidence="1">
    <location>
        <begin position="1"/>
        <end position="18"/>
    </location>
</feature>